<name>A0A1Y0IJF4_9BACL</name>
<dbReference type="OrthoDB" id="2875031at2"/>
<organism evidence="2 3">
    <name type="scientific">Tumebacillus avium</name>
    <dbReference type="NCBI Taxonomy" id="1903704"/>
    <lineage>
        <taxon>Bacteria</taxon>
        <taxon>Bacillati</taxon>
        <taxon>Bacillota</taxon>
        <taxon>Bacilli</taxon>
        <taxon>Bacillales</taxon>
        <taxon>Alicyclobacillaceae</taxon>
        <taxon>Tumebacillus</taxon>
    </lineage>
</organism>
<evidence type="ECO:0000313" key="2">
    <source>
        <dbReference type="EMBL" id="ARU59956.1"/>
    </source>
</evidence>
<dbReference type="EMBL" id="CP021434">
    <property type="protein sequence ID" value="ARU59956.1"/>
    <property type="molecule type" value="Genomic_DNA"/>
</dbReference>
<dbReference type="AlphaFoldDB" id="A0A1Y0IJF4"/>
<gene>
    <name evidence="2" type="ORF">CBW65_01935</name>
</gene>
<dbReference type="Proteomes" id="UP000195437">
    <property type="component" value="Chromosome"/>
</dbReference>
<dbReference type="Pfam" id="PF09346">
    <property type="entry name" value="SMI1_KNR4"/>
    <property type="match status" value="1"/>
</dbReference>
<dbReference type="InterPro" id="IPR018958">
    <property type="entry name" value="Knr4/Smi1-like_dom"/>
</dbReference>
<dbReference type="InterPro" id="IPR037883">
    <property type="entry name" value="Knr4/Smi1-like_sf"/>
</dbReference>
<reference evidence="3" key="1">
    <citation type="submission" date="2017-05" db="EMBL/GenBank/DDBJ databases">
        <authorList>
            <person name="Sung H."/>
        </authorList>
    </citation>
    <scope>NUCLEOTIDE SEQUENCE [LARGE SCALE GENOMIC DNA]</scope>
    <source>
        <strain evidence="3">AR23208</strain>
    </source>
</reference>
<keyword evidence="3" id="KW-1185">Reference proteome</keyword>
<proteinExistence type="predicted"/>
<protein>
    <submittedName>
        <fullName evidence="2">SMI1/KNR4 family protein</fullName>
    </submittedName>
</protein>
<dbReference type="SUPFAM" id="SSF160631">
    <property type="entry name" value="SMI1/KNR4-like"/>
    <property type="match status" value="1"/>
</dbReference>
<dbReference type="Gene3D" id="3.40.1580.10">
    <property type="entry name" value="SMI1/KNR4-like"/>
    <property type="match status" value="1"/>
</dbReference>
<evidence type="ECO:0000259" key="1">
    <source>
        <dbReference type="SMART" id="SM00860"/>
    </source>
</evidence>
<sequence>MDFSVFRQRIQTIADRMGEISGEEVEVKVGEPATEEQIAAVEEQVGVKFPKSFRKVLLEFAADFDMYWDLPNEFELPDELSGIFSGDPHWDLGQMVRLEEDRKSRIENCFSNEEDEYDQIWHNKLAFSWVANGDQFAFDLDGSDDPQVIYLSHDDGDGHGYRLGTFLEFLDNWSRVAFAGSEDWQWIPFTEDEESGILAEGEEAKLFREVLGLDL</sequence>
<evidence type="ECO:0000313" key="3">
    <source>
        <dbReference type="Proteomes" id="UP000195437"/>
    </source>
</evidence>
<accession>A0A1Y0IJF4</accession>
<dbReference type="KEGG" id="tum:CBW65_01935"/>
<dbReference type="SMART" id="SM00860">
    <property type="entry name" value="SMI1_KNR4"/>
    <property type="match status" value="1"/>
</dbReference>
<dbReference type="RefSeq" id="WP_087455345.1">
    <property type="nucleotide sequence ID" value="NZ_CP021434.1"/>
</dbReference>
<feature type="domain" description="Knr4/Smi1-like" evidence="1">
    <location>
        <begin position="32"/>
        <end position="172"/>
    </location>
</feature>